<name>A0A1T4KE07_9HYPH</name>
<dbReference type="Gene3D" id="2.130.10.10">
    <property type="entry name" value="YVTN repeat-like/Quinoprotein amine dehydrogenase"/>
    <property type="match status" value="2"/>
</dbReference>
<dbReference type="OrthoDB" id="145213at2"/>
<gene>
    <name evidence="1" type="ORF">SAMN02745126_00910</name>
</gene>
<proteinExistence type="predicted"/>
<sequence>MTLRFCRSIPVLLGAGILGFLLPLVPVKAQDAGTALGSVTRLPYNGGAYELLWTPDQQRIIIVGEKRLASYKLSTQWVEWTIPSIHIGSMGGQHAAFIDQGRHLLTSAVDWNWQTSTNMDAVFSVIDVATGRIVRTIRSDINTRVPPPTGRRYSAGDAFDVSADGKIAVASAGDSLWTVAFDTSSGRELWRIGPLEQRISRVRLLDLPRNRIIETGWRVEAWDIAANRRLSRFNPYGKDASFSNAILDPTTGDIIIGAMVGRIPGQPDDEKTAWLVQNVVQAWDPVLGRRIRTYPGPGANVQALIASPDGRLLFALKGRDIDVQKPSYVDAWDLRTGQLIGAANFGMAGGSGLGISPDGRRLAVSSSGYLNIIDLNPNLRSR</sequence>
<reference evidence="2" key="1">
    <citation type="submission" date="2017-02" db="EMBL/GenBank/DDBJ databases">
        <authorList>
            <person name="Varghese N."/>
            <person name="Submissions S."/>
        </authorList>
    </citation>
    <scope>NUCLEOTIDE SEQUENCE [LARGE SCALE GENOMIC DNA]</scope>
    <source>
        <strain evidence="2">ATCC 27094</strain>
    </source>
</reference>
<dbReference type="SUPFAM" id="SSF50998">
    <property type="entry name" value="Quinoprotein alcohol dehydrogenase-like"/>
    <property type="match status" value="1"/>
</dbReference>
<dbReference type="RefSeq" id="WP_139373719.1">
    <property type="nucleotide sequence ID" value="NZ_FUWJ01000001.1"/>
</dbReference>
<dbReference type="AlphaFoldDB" id="A0A1T4KE07"/>
<evidence type="ECO:0000313" key="1">
    <source>
        <dbReference type="EMBL" id="SJZ40585.1"/>
    </source>
</evidence>
<dbReference type="InterPro" id="IPR011047">
    <property type="entry name" value="Quinoprotein_ADH-like_sf"/>
</dbReference>
<organism evidence="1 2">
    <name type="scientific">Enhydrobacter aerosaccus</name>
    <dbReference type="NCBI Taxonomy" id="225324"/>
    <lineage>
        <taxon>Bacteria</taxon>
        <taxon>Pseudomonadati</taxon>
        <taxon>Pseudomonadota</taxon>
        <taxon>Alphaproteobacteria</taxon>
        <taxon>Hyphomicrobiales</taxon>
        <taxon>Enhydrobacter</taxon>
    </lineage>
</organism>
<protein>
    <recommendedName>
        <fullName evidence="3">PQQ-like domain-containing protein</fullName>
    </recommendedName>
</protein>
<keyword evidence="2" id="KW-1185">Reference proteome</keyword>
<dbReference type="InterPro" id="IPR015943">
    <property type="entry name" value="WD40/YVTN_repeat-like_dom_sf"/>
</dbReference>
<dbReference type="STRING" id="225324.SAMN02745126_00910"/>
<evidence type="ECO:0008006" key="3">
    <source>
        <dbReference type="Google" id="ProtNLM"/>
    </source>
</evidence>
<dbReference type="EMBL" id="FUWJ01000001">
    <property type="protein sequence ID" value="SJZ40585.1"/>
    <property type="molecule type" value="Genomic_DNA"/>
</dbReference>
<evidence type="ECO:0000313" key="2">
    <source>
        <dbReference type="Proteomes" id="UP000190092"/>
    </source>
</evidence>
<accession>A0A1T4KE07</accession>
<dbReference type="Proteomes" id="UP000190092">
    <property type="component" value="Unassembled WGS sequence"/>
</dbReference>